<protein>
    <submittedName>
        <fullName evidence="1">Uncharacterized protein</fullName>
    </submittedName>
</protein>
<keyword evidence="2" id="KW-1185">Reference proteome</keyword>
<organism evidence="1 2">
    <name type="scientific">Intoshia linei</name>
    <dbReference type="NCBI Taxonomy" id="1819745"/>
    <lineage>
        <taxon>Eukaryota</taxon>
        <taxon>Metazoa</taxon>
        <taxon>Spiralia</taxon>
        <taxon>Lophotrochozoa</taxon>
        <taxon>Mesozoa</taxon>
        <taxon>Orthonectida</taxon>
        <taxon>Rhopaluridae</taxon>
        <taxon>Intoshia</taxon>
    </lineage>
</organism>
<name>A0A177B2U8_9BILA</name>
<sequence length="93" mass="10741">MTEKKLETLKNQLKNQQTLFKNIFNLGQAQTKASYMIASLLGKKERAFSDAKMVKEAIIETVKCVKPHNISKYENIPLSRRCIVNRQTEIQNN</sequence>
<gene>
    <name evidence="1" type="ORF">A3Q56_03696</name>
</gene>
<accession>A0A177B2U8</accession>
<dbReference type="EMBL" id="LWCA01000419">
    <property type="protein sequence ID" value="OAF68599.1"/>
    <property type="molecule type" value="Genomic_DNA"/>
</dbReference>
<comment type="caution">
    <text evidence="1">The sequence shown here is derived from an EMBL/GenBank/DDBJ whole genome shotgun (WGS) entry which is preliminary data.</text>
</comment>
<reference evidence="1 2" key="1">
    <citation type="submission" date="2016-04" db="EMBL/GenBank/DDBJ databases">
        <title>The genome of Intoshia linei affirms orthonectids as highly simplified spiralians.</title>
        <authorList>
            <person name="Mikhailov K.V."/>
            <person name="Slusarev G.S."/>
            <person name="Nikitin M.A."/>
            <person name="Logacheva M.D."/>
            <person name="Penin A."/>
            <person name="Aleoshin V."/>
            <person name="Panchin Y.V."/>
        </authorList>
    </citation>
    <scope>NUCLEOTIDE SEQUENCE [LARGE SCALE GENOMIC DNA]</scope>
    <source>
        <strain evidence="1">Intl2013</strain>
        <tissue evidence="1">Whole animal</tissue>
    </source>
</reference>
<proteinExistence type="predicted"/>
<dbReference type="PANTHER" id="PTHR45913:SF5">
    <property type="entry name" value="GENERAL TRANSCRIPTION FACTOR II-I REPEAT DOMAIN-CONTAINING PROTEIN 2A-LIKE PROTEIN"/>
    <property type="match status" value="1"/>
</dbReference>
<evidence type="ECO:0000313" key="1">
    <source>
        <dbReference type="EMBL" id="OAF68599.1"/>
    </source>
</evidence>
<dbReference type="AlphaFoldDB" id="A0A177B2U8"/>
<evidence type="ECO:0000313" key="2">
    <source>
        <dbReference type="Proteomes" id="UP000078046"/>
    </source>
</evidence>
<dbReference type="PANTHER" id="PTHR45913">
    <property type="entry name" value="EPM2A-INTERACTING PROTEIN 1"/>
    <property type="match status" value="1"/>
</dbReference>
<dbReference type="OrthoDB" id="1101576at2759"/>
<dbReference type="Proteomes" id="UP000078046">
    <property type="component" value="Unassembled WGS sequence"/>
</dbReference>